<evidence type="ECO:0000313" key="2">
    <source>
        <dbReference type="Proteomes" id="UP000184241"/>
    </source>
</evidence>
<protein>
    <recommendedName>
        <fullName evidence="3">DUF4177 domain-containing protein</fullName>
    </recommendedName>
</protein>
<dbReference type="Pfam" id="PF13783">
    <property type="entry name" value="DUF4177"/>
    <property type="match status" value="1"/>
</dbReference>
<name>A0A1M5ZC97_9CLOT</name>
<dbReference type="EMBL" id="FQXU01000008">
    <property type="protein sequence ID" value="SHI21543.1"/>
    <property type="molecule type" value="Genomic_DNA"/>
</dbReference>
<sequence length="69" mass="8178">MSKKWEYKVIGLDNALETRHAVELEERLNKLGEEGWELVHVLDQVDARWGNQPKVECNFIMLKREKIIT</sequence>
<evidence type="ECO:0000313" key="1">
    <source>
        <dbReference type="EMBL" id="SHI21543.1"/>
    </source>
</evidence>
<proteinExistence type="predicted"/>
<reference evidence="1 2" key="1">
    <citation type="submission" date="2016-11" db="EMBL/GenBank/DDBJ databases">
        <authorList>
            <person name="Jaros S."/>
            <person name="Januszkiewicz K."/>
            <person name="Wedrychowicz H."/>
        </authorList>
    </citation>
    <scope>NUCLEOTIDE SEQUENCE [LARGE SCALE GENOMIC DNA]</scope>
    <source>
        <strain evidence="1 2">DSM 6191</strain>
    </source>
</reference>
<evidence type="ECO:0008006" key="3">
    <source>
        <dbReference type="Google" id="ProtNLM"/>
    </source>
</evidence>
<dbReference type="RefSeq" id="WP_021804268.1">
    <property type="nucleotide sequence ID" value="NZ_FQXU01000008.1"/>
</dbReference>
<organism evidence="1 2">
    <name type="scientific">Clostridium intestinale DSM 6191</name>
    <dbReference type="NCBI Taxonomy" id="1121320"/>
    <lineage>
        <taxon>Bacteria</taxon>
        <taxon>Bacillati</taxon>
        <taxon>Bacillota</taxon>
        <taxon>Clostridia</taxon>
        <taxon>Eubacteriales</taxon>
        <taxon>Clostridiaceae</taxon>
        <taxon>Clostridium</taxon>
    </lineage>
</organism>
<dbReference type="InterPro" id="IPR025234">
    <property type="entry name" value="YjzH-like"/>
</dbReference>
<gene>
    <name evidence="1" type="ORF">SAMN02745941_02740</name>
</gene>
<dbReference type="AlphaFoldDB" id="A0A1M5ZC97"/>
<dbReference type="Proteomes" id="UP000184241">
    <property type="component" value="Unassembled WGS sequence"/>
</dbReference>
<accession>A0A1M5ZC97</accession>